<dbReference type="Proteomes" id="UP000217277">
    <property type="component" value="Chromosome II"/>
</dbReference>
<dbReference type="EMBL" id="CP011012">
    <property type="protein sequence ID" value="ATC84302.1"/>
    <property type="molecule type" value="Genomic_DNA"/>
</dbReference>
<name>A0ACA8E1Z9_9GAMM</name>
<evidence type="ECO:0000313" key="2">
    <source>
        <dbReference type="Proteomes" id="UP000217277"/>
    </source>
</evidence>
<gene>
    <name evidence="1" type="ORF">PAGA_b0376</name>
</gene>
<evidence type="ECO:0000313" key="1">
    <source>
        <dbReference type="EMBL" id="ATC84302.1"/>
    </source>
</evidence>
<protein>
    <submittedName>
        <fullName evidence="1">Uncharacterized protein</fullName>
    </submittedName>
</protein>
<proteinExistence type="predicted"/>
<accession>A0ACA8E1Z9</accession>
<sequence length="82" mass="9166">MTKEELLKIAQGDINFTFQSIAYSLSLIILSASLFVFKLSSKVQMGILLCIIALFSSFIFYQLNTRLNAALTLIELGNKQSE</sequence>
<reference evidence="1" key="1">
    <citation type="submission" date="2015-03" db="EMBL/GenBank/DDBJ databases">
        <authorList>
            <person name="Xie B.-B."/>
            <person name="Rong J.-C."/>
            <person name="Qin Q.-L."/>
            <person name="Zhang Y.-Z."/>
        </authorList>
    </citation>
    <scope>NUCLEOTIDE SEQUENCE</scope>
    <source>
        <strain evidence="1">DSM 14585</strain>
    </source>
</reference>
<keyword evidence="2" id="KW-1185">Reference proteome</keyword>
<organism evidence="1 2">
    <name type="scientific">Pseudoalteromonas agarivorans DSM 14585</name>
    <dbReference type="NCBI Taxonomy" id="1312369"/>
    <lineage>
        <taxon>Bacteria</taxon>
        <taxon>Pseudomonadati</taxon>
        <taxon>Pseudomonadota</taxon>
        <taxon>Gammaproteobacteria</taxon>
        <taxon>Alteromonadales</taxon>
        <taxon>Pseudoalteromonadaceae</taxon>
        <taxon>Pseudoalteromonas</taxon>
    </lineage>
</organism>